<dbReference type="PROSITE" id="PS50060">
    <property type="entry name" value="MAM_2"/>
    <property type="match status" value="2"/>
</dbReference>
<reference evidence="4 5" key="1">
    <citation type="journal article" date="2013" name="Int. J. Syst. Evol. Microbiol.">
        <title>Aquimarina gracilis sp. nov., isolated from the gut microflora of a mussel, Mytilus coruscus, and emended description of Aquimarina spongiae.</title>
        <authorList>
            <person name="Park S.C."/>
            <person name="Choe H.N."/>
            <person name="Baik K.S."/>
            <person name="Seong C.N."/>
        </authorList>
    </citation>
    <scope>NUCLEOTIDE SEQUENCE [LARGE SCALE GENOMIC DNA]</scope>
    <source>
        <strain evidence="4 5">PSC32</strain>
    </source>
</reference>
<evidence type="ECO:0000313" key="4">
    <source>
        <dbReference type="EMBL" id="MEB3344064.1"/>
    </source>
</evidence>
<dbReference type="InterPro" id="IPR051560">
    <property type="entry name" value="MAM_domain-containing"/>
</dbReference>
<dbReference type="PANTHER" id="PTHR23282:SF101">
    <property type="entry name" value="MAM DOMAIN-CONTAINING PROTEIN"/>
    <property type="match status" value="1"/>
</dbReference>
<gene>
    <name evidence="4" type="ORF">U6A24_01260</name>
</gene>
<sequence>MKPNTKLVVFLTFLMLCNVRLGFTQEECGAEPPKDYGNFMLKRLASISNAKALATPVSLPIQHHVSRKSNGSSPSVSATEIQNVMDELNATYASMNISFYEYGPTRFLDNNNWNPTFNKSNDSQLVQYEVSEAINIFYFTEVTSGSSTICGFAKFPGTGNRAILDASCSQNGSTSSHELGHYFSILHTHSTSDGRELVQRTNCSNAGDFFCDTPADPRLSGLVNSSCNYTGSGTDANGDQYQPDTRNVMSYTRKSCRDGGFTQQQQNAIIVSLESDRAYLLDTTTPPACTNISNFPYSESFESSFADWTNANGDDINWTRDSGGTPSNGTGPSTGQSGSYYLYTEASTNVSPPGSPNKVAILDSPCFDLSNETDLSLEFGYHMLGTDMGTLEVLISTDDGSSYSSVWSQNGNKGDTWNQATVNLATYSGAVIKIRFKGTTGSSWRSDLSIDNIKIASTTTNPPSSCNGITGFPYRKSFEPDFGSWIQETDDDINWSLESNTTPSSNTGPSGPTHGSNYIFTEASGNGTGYPNKIALLTSPCIDLTTETDAQLSFDYHMYGSNMGTLEIRASNDDGASWTTIWTKSDDQGNIWNSKTVSLSGYSGSVIKLQLKGITGSSYRSDMAIDNIDITSGSNDIIDDDIHEISLKNISVFPNPITSGFLNIKYPRTSKTDESINITITDFLGKKIDVFNSKTETITYHIGNLRKGVYFIIIEDNNQKVTHKLVKN</sequence>
<dbReference type="Pfam" id="PF00629">
    <property type="entry name" value="MAM"/>
    <property type="match status" value="2"/>
</dbReference>
<dbReference type="Pfam" id="PF18962">
    <property type="entry name" value="Por_Secre_tail"/>
    <property type="match status" value="1"/>
</dbReference>
<evidence type="ECO:0000259" key="3">
    <source>
        <dbReference type="PROSITE" id="PS50060"/>
    </source>
</evidence>
<dbReference type="InterPro" id="IPR000998">
    <property type="entry name" value="MAM_dom"/>
</dbReference>
<feature type="domain" description="MAM" evidence="3">
    <location>
        <begin position="297"/>
        <end position="468"/>
    </location>
</feature>
<feature type="region of interest" description="Disordered" evidence="2">
    <location>
        <begin position="316"/>
        <end position="338"/>
    </location>
</feature>
<dbReference type="SMART" id="SM00137">
    <property type="entry name" value="MAM"/>
    <property type="match status" value="2"/>
</dbReference>
<dbReference type="Gene3D" id="3.40.390.10">
    <property type="entry name" value="Collagenase (Catalytic Domain)"/>
    <property type="match status" value="1"/>
</dbReference>
<protein>
    <submittedName>
        <fullName evidence="4">Choice-of-anchor J domain-containing protein</fullName>
    </submittedName>
</protein>
<dbReference type="PANTHER" id="PTHR23282">
    <property type="entry name" value="APICAL ENDOSOMAL GLYCOPROTEIN PRECURSOR"/>
    <property type="match status" value="1"/>
</dbReference>
<dbReference type="SUPFAM" id="SSF49899">
    <property type="entry name" value="Concanavalin A-like lectins/glucanases"/>
    <property type="match status" value="2"/>
</dbReference>
<dbReference type="InterPro" id="IPR013320">
    <property type="entry name" value="ConA-like_dom_sf"/>
</dbReference>
<dbReference type="RefSeq" id="WP_324178117.1">
    <property type="nucleotide sequence ID" value="NZ_BAABAW010000016.1"/>
</dbReference>
<proteinExistence type="predicted"/>
<dbReference type="Proteomes" id="UP001327027">
    <property type="component" value="Unassembled WGS sequence"/>
</dbReference>
<feature type="compositionally biased region" description="Low complexity" evidence="2">
    <location>
        <begin position="499"/>
        <end position="513"/>
    </location>
</feature>
<keyword evidence="1" id="KW-0732">Signal</keyword>
<dbReference type="NCBIfam" id="NF038128">
    <property type="entry name" value="choice_anch_J"/>
    <property type="match status" value="2"/>
</dbReference>
<evidence type="ECO:0000256" key="1">
    <source>
        <dbReference type="ARBA" id="ARBA00022729"/>
    </source>
</evidence>
<comment type="caution">
    <text evidence="4">The sequence shown here is derived from an EMBL/GenBank/DDBJ whole genome shotgun (WGS) entry which is preliminary data.</text>
</comment>
<keyword evidence="5" id="KW-1185">Reference proteome</keyword>
<dbReference type="CDD" id="cd06263">
    <property type="entry name" value="MAM"/>
    <property type="match status" value="2"/>
</dbReference>
<dbReference type="InterPro" id="IPR024079">
    <property type="entry name" value="MetalloPept_cat_dom_sf"/>
</dbReference>
<evidence type="ECO:0000313" key="5">
    <source>
        <dbReference type="Proteomes" id="UP001327027"/>
    </source>
</evidence>
<feature type="compositionally biased region" description="Low complexity" evidence="2">
    <location>
        <begin position="322"/>
        <end position="338"/>
    </location>
</feature>
<accession>A0ABU5ZPN7</accession>
<dbReference type="SUPFAM" id="SSF55486">
    <property type="entry name" value="Metalloproteases ('zincins'), catalytic domain"/>
    <property type="match status" value="1"/>
</dbReference>
<dbReference type="Gene3D" id="2.60.120.200">
    <property type="match status" value="2"/>
</dbReference>
<dbReference type="InterPro" id="IPR026444">
    <property type="entry name" value="Secre_tail"/>
</dbReference>
<dbReference type="EMBL" id="JAYKLX010000001">
    <property type="protein sequence ID" value="MEB3344064.1"/>
    <property type="molecule type" value="Genomic_DNA"/>
</dbReference>
<feature type="domain" description="MAM" evidence="3">
    <location>
        <begin position="474"/>
        <end position="637"/>
    </location>
</feature>
<dbReference type="NCBIfam" id="TIGR04183">
    <property type="entry name" value="Por_Secre_tail"/>
    <property type="match status" value="1"/>
</dbReference>
<name>A0ABU5ZPN7_9FLAO</name>
<feature type="region of interest" description="Disordered" evidence="2">
    <location>
        <begin position="495"/>
        <end position="518"/>
    </location>
</feature>
<organism evidence="4 5">
    <name type="scientific">Aquimarina gracilis</name>
    <dbReference type="NCBI Taxonomy" id="874422"/>
    <lineage>
        <taxon>Bacteria</taxon>
        <taxon>Pseudomonadati</taxon>
        <taxon>Bacteroidota</taxon>
        <taxon>Flavobacteriia</taxon>
        <taxon>Flavobacteriales</taxon>
        <taxon>Flavobacteriaceae</taxon>
        <taxon>Aquimarina</taxon>
    </lineage>
</organism>
<evidence type="ECO:0000256" key="2">
    <source>
        <dbReference type="SAM" id="MobiDB-lite"/>
    </source>
</evidence>